<evidence type="ECO:0000259" key="4">
    <source>
        <dbReference type="PROSITE" id="PS50977"/>
    </source>
</evidence>
<dbReference type="PANTHER" id="PTHR30055">
    <property type="entry name" value="HTH-TYPE TRANSCRIPTIONAL REGULATOR RUTR"/>
    <property type="match status" value="1"/>
</dbReference>
<protein>
    <submittedName>
        <fullName evidence="5">TetR family transcriptional regulator</fullName>
    </submittedName>
</protein>
<dbReference type="InterPro" id="IPR036271">
    <property type="entry name" value="Tet_transcr_reg_TetR-rel_C_sf"/>
</dbReference>
<dbReference type="InterPro" id="IPR023772">
    <property type="entry name" value="DNA-bd_HTH_TetR-type_CS"/>
</dbReference>
<feature type="DNA-binding region" description="H-T-H motif" evidence="2">
    <location>
        <begin position="44"/>
        <end position="63"/>
    </location>
</feature>
<comment type="caution">
    <text evidence="5">The sequence shown here is derived from an EMBL/GenBank/DDBJ whole genome shotgun (WGS) entry which is preliminary data.</text>
</comment>
<accession>A0ABW1G279</accession>
<evidence type="ECO:0000256" key="3">
    <source>
        <dbReference type="SAM" id="MobiDB-lite"/>
    </source>
</evidence>
<reference evidence="6" key="1">
    <citation type="journal article" date="2019" name="Int. J. Syst. Evol. Microbiol.">
        <title>The Global Catalogue of Microorganisms (GCM) 10K type strain sequencing project: providing services to taxonomists for standard genome sequencing and annotation.</title>
        <authorList>
            <consortium name="The Broad Institute Genomics Platform"/>
            <consortium name="The Broad Institute Genome Sequencing Center for Infectious Disease"/>
            <person name="Wu L."/>
            <person name="Ma J."/>
        </authorList>
    </citation>
    <scope>NUCLEOTIDE SEQUENCE [LARGE SCALE GENOMIC DNA]</scope>
    <source>
        <strain evidence="6">JCM 4816</strain>
    </source>
</reference>
<dbReference type="EMBL" id="JBHSQJ010000061">
    <property type="protein sequence ID" value="MFC5908548.1"/>
    <property type="molecule type" value="Genomic_DNA"/>
</dbReference>
<evidence type="ECO:0000256" key="2">
    <source>
        <dbReference type="PROSITE-ProRule" id="PRU00335"/>
    </source>
</evidence>
<dbReference type="RefSeq" id="WP_380583546.1">
    <property type="nucleotide sequence ID" value="NZ_JBHSQJ010000061.1"/>
</dbReference>
<dbReference type="Pfam" id="PF17920">
    <property type="entry name" value="TetR_C_16"/>
    <property type="match status" value="1"/>
</dbReference>
<dbReference type="PROSITE" id="PS50977">
    <property type="entry name" value="HTH_TETR_2"/>
    <property type="match status" value="1"/>
</dbReference>
<dbReference type="InterPro" id="IPR001647">
    <property type="entry name" value="HTH_TetR"/>
</dbReference>
<dbReference type="Gene3D" id="1.10.357.10">
    <property type="entry name" value="Tetracycline Repressor, domain 2"/>
    <property type="match status" value="1"/>
</dbReference>
<organism evidence="5 6">
    <name type="scientific">Streptacidiphilus monticola</name>
    <dbReference type="NCBI Taxonomy" id="2161674"/>
    <lineage>
        <taxon>Bacteria</taxon>
        <taxon>Bacillati</taxon>
        <taxon>Actinomycetota</taxon>
        <taxon>Actinomycetes</taxon>
        <taxon>Kitasatosporales</taxon>
        <taxon>Streptomycetaceae</taxon>
        <taxon>Streptacidiphilus</taxon>
    </lineage>
</organism>
<name>A0ABW1G279_9ACTN</name>
<keyword evidence="6" id="KW-1185">Reference proteome</keyword>
<dbReference type="PRINTS" id="PR00455">
    <property type="entry name" value="HTHTETR"/>
</dbReference>
<dbReference type="InterPro" id="IPR041678">
    <property type="entry name" value="TetR_C_16"/>
</dbReference>
<proteinExistence type="predicted"/>
<dbReference type="InterPro" id="IPR009057">
    <property type="entry name" value="Homeodomain-like_sf"/>
</dbReference>
<feature type="domain" description="HTH tetR-type" evidence="4">
    <location>
        <begin position="21"/>
        <end position="81"/>
    </location>
</feature>
<dbReference type="Proteomes" id="UP001596174">
    <property type="component" value="Unassembled WGS sequence"/>
</dbReference>
<dbReference type="SUPFAM" id="SSF48498">
    <property type="entry name" value="Tetracyclin repressor-like, C-terminal domain"/>
    <property type="match status" value="1"/>
</dbReference>
<evidence type="ECO:0000256" key="1">
    <source>
        <dbReference type="ARBA" id="ARBA00023125"/>
    </source>
</evidence>
<dbReference type="PANTHER" id="PTHR30055:SF235">
    <property type="entry name" value="TRANSCRIPTIONAL REGULATORY PROTEIN"/>
    <property type="match status" value="1"/>
</dbReference>
<sequence>MSEHQEQPPPARRPGRRPGGPDTRRAVLEAARAEFAAHGYEKASMRGIARAADVNAALLHHYFGSKDQLFLAALDFPVDPQVVAPLILAGDRAEVGERLARFVVSLWAQPEVRDRLLAVLRTVTSSEEVAALVRGFVVRELVGRVAEGLRLPDAELRVEFALAQILGLALARYVVRVEPVASAGADELVALLAPTLQLYLGGEA</sequence>
<dbReference type="Gene3D" id="1.10.10.60">
    <property type="entry name" value="Homeodomain-like"/>
    <property type="match status" value="1"/>
</dbReference>
<gene>
    <name evidence="5" type="ORF">ACFP3V_15165</name>
</gene>
<feature type="region of interest" description="Disordered" evidence="3">
    <location>
        <begin position="1"/>
        <end position="23"/>
    </location>
</feature>
<dbReference type="SUPFAM" id="SSF46689">
    <property type="entry name" value="Homeodomain-like"/>
    <property type="match status" value="1"/>
</dbReference>
<keyword evidence="1 2" id="KW-0238">DNA-binding</keyword>
<dbReference type="Pfam" id="PF00440">
    <property type="entry name" value="TetR_N"/>
    <property type="match status" value="1"/>
</dbReference>
<evidence type="ECO:0000313" key="5">
    <source>
        <dbReference type="EMBL" id="MFC5908548.1"/>
    </source>
</evidence>
<evidence type="ECO:0000313" key="6">
    <source>
        <dbReference type="Proteomes" id="UP001596174"/>
    </source>
</evidence>
<dbReference type="InterPro" id="IPR050109">
    <property type="entry name" value="HTH-type_TetR-like_transc_reg"/>
</dbReference>
<dbReference type="PROSITE" id="PS01081">
    <property type="entry name" value="HTH_TETR_1"/>
    <property type="match status" value="1"/>
</dbReference>